<dbReference type="OrthoDB" id="1144137at2"/>
<dbReference type="EMBL" id="SMFK01000004">
    <property type="protein sequence ID" value="TDD97446.1"/>
    <property type="molecule type" value="Genomic_DNA"/>
</dbReference>
<evidence type="ECO:0000256" key="1">
    <source>
        <dbReference type="SAM" id="SignalP"/>
    </source>
</evidence>
<organism evidence="2 3">
    <name type="scientific">Flavobacterium cellulosilyticum</name>
    <dbReference type="NCBI Taxonomy" id="2541731"/>
    <lineage>
        <taxon>Bacteria</taxon>
        <taxon>Pseudomonadati</taxon>
        <taxon>Bacteroidota</taxon>
        <taxon>Flavobacteriia</taxon>
        <taxon>Flavobacteriales</taxon>
        <taxon>Flavobacteriaceae</taxon>
        <taxon>Flavobacterium</taxon>
    </lineage>
</organism>
<keyword evidence="3" id="KW-1185">Reference proteome</keyword>
<dbReference type="Proteomes" id="UP000295479">
    <property type="component" value="Unassembled WGS sequence"/>
</dbReference>
<accession>A0A4R5CEU6</accession>
<protein>
    <recommendedName>
        <fullName evidence="4">WG repeat-containing protein</fullName>
    </recommendedName>
</protein>
<gene>
    <name evidence="2" type="ORF">E0F76_09065</name>
</gene>
<name>A0A4R5CEU6_9FLAO</name>
<dbReference type="RefSeq" id="WP_132004515.1">
    <property type="nucleotide sequence ID" value="NZ_SMFK01000004.1"/>
</dbReference>
<evidence type="ECO:0008006" key="4">
    <source>
        <dbReference type="Google" id="ProtNLM"/>
    </source>
</evidence>
<evidence type="ECO:0000313" key="3">
    <source>
        <dbReference type="Proteomes" id="UP000295479"/>
    </source>
</evidence>
<reference evidence="2 3" key="1">
    <citation type="submission" date="2019-03" db="EMBL/GenBank/DDBJ databases">
        <title>Flavobacterium AR-3-4 sp. nov. isolated from arctic soil.</title>
        <authorList>
            <person name="Chaudhary D.K."/>
        </authorList>
    </citation>
    <scope>NUCLEOTIDE SEQUENCE [LARGE SCALE GENOMIC DNA]</scope>
    <source>
        <strain evidence="2 3">AR-3-4</strain>
    </source>
</reference>
<proteinExistence type="predicted"/>
<feature type="signal peptide" evidence="1">
    <location>
        <begin position="1"/>
        <end position="19"/>
    </location>
</feature>
<sequence length="178" mass="20057">MKNLVFGIIAILFSINSQAQNKNVKSEVQTTVTTVNDSDGEKKTVTTQEVHELQNIELMDANTTVLNKETKETPVQVTKTTKIAENGVTKVIDVDRSAYYDLNGVKYQVVADKKGYTMYFPKGIEAAILRKTSNNNYIYKTKNNTSFGYFDADGNLILETYNDKTDKVTVTKYDIIQK</sequence>
<keyword evidence="1" id="KW-0732">Signal</keyword>
<evidence type="ECO:0000313" key="2">
    <source>
        <dbReference type="EMBL" id="TDD97446.1"/>
    </source>
</evidence>
<comment type="caution">
    <text evidence="2">The sequence shown here is derived from an EMBL/GenBank/DDBJ whole genome shotgun (WGS) entry which is preliminary data.</text>
</comment>
<dbReference type="AlphaFoldDB" id="A0A4R5CEU6"/>
<feature type="chain" id="PRO_5020632390" description="WG repeat-containing protein" evidence="1">
    <location>
        <begin position="20"/>
        <end position="178"/>
    </location>
</feature>